<dbReference type="KEGG" id="amus:LMH87_000357"/>
<dbReference type="GeneID" id="80887516"/>
<dbReference type="AlphaFoldDB" id="A0A9W8UMH9"/>
<accession>A0A9W8UMH9</accession>
<sequence length="78" mass="9146">MERSAKKAETFSLQFSFFLFRSWQPSSPSTLTNCRLQRMASCHWHTWSNTCEWVFLLHSLPLHLIWISSQKGCVRSGP</sequence>
<dbReference type="Proteomes" id="UP001144673">
    <property type="component" value="Chromosome 6"/>
</dbReference>
<protein>
    <submittedName>
        <fullName evidence="1">Uncharacterized protein</fullName>
    </submittedName>
</protein>
<reference evidence="1" key="1">
    <citation type="journal article" date="2023" name="Access Microbiol">
        <title>De-novo genome assembly for Akanthomyces muscarius, a biocontrol agent of insect agricultural pests.</title>
        <authorList>
            <person name="Erdos Z."/>
            <person name="Studholme D.J."/>
            <person name="Raymond B."/>
            <person name="Sharma M."/>
        </authorList>
    </citation>
    <scope>NUCLEOTIDE SEQUENCE</scope>
    <source>
        <strain evidence="1">Ve6</strain>
    </source>
</reference>
<name>A0A9W8UMH9_AKAMU</name>
<evidence type="ECO:0000313" key="1">
    <source>
        <dbReference type="EMBL" id="KAJ4155092.1"/>
    </source>
</evidence>
<dbReference type="EMBL" id="JAJHUN010000007">
    <property type="protein sequence ID" value="KAJ4155092.1"/>
    <property type="molecule type" value="Genomic_DNA"/>
</dbReference>
<keyword evidence="2" id="KW-1185">Reference proteome</keyword>
<organism evidence="1 2">
    <name type="scientific">Akanthomyces muscarius</name>
    <name type="common">Entomopathogenic fungus</name>
    <name type="synonym">Lecanicillium muscarium</name>
    <dbReference type="NCBI Taxonomy" id="2231603"/>
    <lineage>
        <taxon>Eukaryota</taxon>
        <taxon>Fungi</taxon>
        <taxon>Dikarya</taxon>
        <taxon>Ascomycota</taxon>
        <taxon>Pezizomycotina</taxon>
        <taxon>Sordariomycetes</taxon>
        <taxon>Hypocreomycetidae</taxon>
        <taxon>Hypocreales</taxon>
        <taxon>Cordycipitaceae</taxon>
        <taxon>Akanthomyces</taxon>
    </lineage>
</organism>
<comment type="caution">
    <text evidence="1">The sequence shown here is derived from an EMBL/GenBank/DDBJ whole genome shotgun (WGS) entry which is preliminary data.</text>
</comment>
<evidence type="ECO:0000313" key="2">
    <source>
        <dbReference type="Proteomes" id="UP001144673"/>
    </source>
</evidence>
<gene>
    <name evidence="1" type="ORF">LMH87_000357</name>
</gene>
<proteinExistence type="predicted"/>
<dbReference type="RefSeq" id="XP_056055216.1">
    <property type="nucleotide sequence ID" value="XM_056198249.1"/>
</dbReference>